<dbReference type="Proteomes" id="UP000319257">
    <property type="component" value="Unassembled WGS sequence"/>
</dbReference>
<dbReference type="InterPro" id="IPR000250">
    <property type="entry name" value="Peptidase_G1"/>
</dbReference>
<dbReference type="InterPro" id="IPR013320">
    <property type="entry name" value="ConA-like_dom_sf"/>
</dbReference>
<organism evidence="3 4">
    <name type="scientific">Thyridium curvatum</name>
    <dbReference type="NCBI Taxonomy" id="1093900"/>
    <lineage>
        <taxon>Eukaryota</taxon>
        <taxon>Fungi</taxon>
        <taxon>Dikarya</taxon>
        <taxon>Ascomycota</taxon>
        <taxon>Pezizomycotina</taxon>
        <taxon>Sordariomycetes</taxon>
        <taxon>Sordariomycetidae</taxon>
        <taxon>Thyridiales</taxon>
        <taxon>Thyridiaceae</taxon>
        <taxon>Thyridium</taxon>
    </lineage>
</organism>
<dbReference type="GO" id="GO:0070007">
    <property type="term" value="F:glutamic-type endopeptidase activity"/>
    <property type="evidence" value="ECO:0007669"/>
    <property type="project" value="InterPro"/>
</dbReference>
<dbReference type="Gene3D" id="2.60.120.700">
    <property type="entry name" value="Peptidase G1"/>
    <property type="match status" value="1"/>
</dbReference>
<feature type="signal peptide" evidence="2">
    <location>
        <begin position="1"/>
        <end position="18"/>
    </location>
</feature>
<dbReference type="RefSeq" id="XP_030990402.1">
    <property type="nucleotide sequence ID" value="XM_031144891.1"/>
</dbReference>
<comment type="caution">
    <text evidence="3">The sequence shown here is derived from an EMBL/GenBank/DDBJ whole genome shotgun (WGS) entry which is preliminary data.</text>
</comment>
<dbReference type="STRING" id="1093900.A0A507AUW2"/>
<dbReference type="InterPro" id="IPR038656">
    <property type="entry name" value="Peptidase_G1_sf"/>
</dbReference>
<gene>
    <name evidence="3" type="ORF">E0L32_009880</name>
</gene>
<proteinExistence type="predicted"/>
<sequence length="283" mass="29505">MKTSASICALVAALGVSAKTYDVYRQAPQPQQRHRVMLAATAADAATNKAPESVRGGAWLTADDIGAAVGTIVVPQARMPTEGPTGNNQAGLYMASFWVGLGCADTADSPLLRAGVDIFWDGGMETYNAWHQWYPNPSTAFDVSAGNFSIVPGDRVRMGAVAPGEDGTPGLVRVENLSRGGEVRYEFAAGQGAGAAPCGTGAAWVVEDFTLAGLPDVPVALANFSSTTFEDAHALTAAKHARTISAKKARLFDISLQDQGGKLTSCSISGRKNVVCSRMVENP</sequence>
<evidence type="ECO:0000256" key="2">
    <source>
        <dbReference type="SAM" id="SignalP"/>
    </source>
</evidence>
<feature type="chain" id="PRO_5021303065" evidence="2">
    <location>
        <begin position="19"/>
        <end position="283"/>
    </location>
</feature>
<reference evidence="3 4" key="1">
    <citation type="submission" date="2019-06" db="EMBL/GenBank/DDBJ databases">
        <title>Draft genome sequence of the filamentous fungus Phialemoniopsis curvata isolated from diesel fuel.</title>
        <authorList>
            <person name="Varaljay V.A."/>
            <person name="Lyon W.J."/>
            <person name="Crouch A.L."/>
            <person name="Drake C.E."/>
            <person name="Hollomon J.M."/>
            <person name="Nadeau L.J."/>
            <person name="Nunn H.S."/>
            <person name="Stevenson B.S."/>
            <person name="Bojanowski C.L."/>
            <person name="Crookes-Goodson W.J."/>
        </authorList>
    </citation>
    <scope>NUCLEOTIDE SEQUENCE [LARGE SCALE GENOMIC DNA]</scope>
    <source>
        <strain evidence="3 4">D216</strain>
    </source>
</reference>
<dbReference type="InParanoid" id="A0A507AUW2"/>
<dbReference type="AlphaFoldDB" id="A0A507AUW2"/>
<dbReference type="EMBL" id="SKBQ01000075">
    <property type="protein sequence ID" value="TPX08691.1"/>
    <property type="molecule type" value="Genomic_DNA"/>
</dbReference>
<accession>A0A507AUW2</accession>
<feature type="active site" description="Proton acceptor" evidence="1">
    <location>
        <position position="207"/>
    </location>
</feature>
<dbReference type="GeneID" id="41977327"/>
<dbReference type="SUPFAM" id="SSF49899">
    <property type="entry name" value="Concanavalin A-like lectins/glucanases"/>
    <property type="match status" value="1"/>
</dbReference>
<protein>
    <submittedName>
        <fullName evidence="3">Uncharacterized protein</fullName>
    </submittedName>
</protein>
<evidence type="ECO:0000313" key="3">
    <source>
        <dbReference type="EMBL" id="TPX08691.1"/>
    </source>
</evidence>
<keyword evidence="4" id="KW-1185">Reference proteome</keyword>
<dbReference type="Pfam" id="PF01828">
    <property type="entry name" value="Peptidase_A4"/>
    <property type="match status" value="1"/>
</dbReference>
<dbReference type="PANTHER" id="PTHR37536:SF1">
    <property type="entry name" value="ASPERGILLOPEPSIN, PUTAITVE (AFU_ORTHOLOGUE AFUA_7G01200)"/>
    <property type="match status" value="1"/>
</dbReference>
<evidence type="ECO:0000313" key="4">
    <source>
        <dbReference type="Proteomes" id="UP000319257"/>
    </source>
</evidence>
<keyword evidence="2" id="KW-0732">Signal</keyword>
<evidence type="ECO:0000256" key="1">
    <source>
        <dbReference type="PIRSR" id="PIRSR600250-50"/>
    </source>
</evidence>
<dbReference type="GO" id="GO:0006508">
    <property type="term" value="P:proteolysis"/>
    <property type="evidence" value="ECO:0007669"/>
    <property type="project" value="InterPro"/>
</dbReference>
<dbReference type="OrthoDB" id="2862635at2759"/>
<name>A0A507AUW2_9PEZI</name>
<dbReference type="CDD" id="cd13426">
    <property type="entry name" value="Peptidase_G1"/>
    <property type="match status" value="1"/>
</dbReference>
<dbReference type="PANTHER" id="PTHR37536">
    <property type="entry name" value="PUTATIVE (AFU_ORTHOLOGUE AFUA_3G02970)-RELATED"/>
    <property type="match status" value="1"/>
</dbReference>